<evidence type="ECO:0000256" key="7">
    <source>
        <dbReference type="ARBA" id="ARBA00047745"/>
    </source>
</evidence>
<dbReference type="PIRSF" id="PIRSF000535">
    <property type="entry name" value="1PFK/6PFK/LacC"/>
    <property type="match status" value="1"/>
</dbReference>
<dbReference type="NCBIfam" id="TIGR03168">
    <property type="entry name" value="1-PFK"/>
    <property type="match status" value="1"/>
</dbReference>
<keyword evidence="12" id="KW-1185">Reference proteome</keyword>
<evidence type="ECO:0000256" key="8">
    <source>
        <dbReference type="PIRNR" id="PIRNR000535"/>
    </source>
</evidence>
<evidence type="ECO:0000259" key="10">
    <source>
        <dbReference type="Pfam" id="PF00294"/>
    </source>
</evidence>
<accession>A0A1G7UN75</accession>
<evidence type="ECO:0000256" key="3">
    <source>
        <dbReference type="ARBA" id="ARBA00022736"/>
    </source>
</evidence>
<comment type="similarity">
    <text evidence="1">Belongs to the carbohydrate kinase pfkB family.</text>
</comment>
<dbReference type="Pfam" id="PF00294">
    <property type="entry name" value="PfkB"/>
    <property type="match status" value="1"/>
</dbReference>
<dbReference type="EMBL" id="FNCK01000011">
    <property type="protein sequence ID" value="SDG49012.1"/>
    <property type="molecule type" value="Genomic_DNA"/>
</dbReference>
<dbReference type="STRING" id="120956.SAMN05421791_11110"/>
<gene>
    <name evidence="11" type="ORF">SAMN05421791_11110</name>
</gene>
<evidence type="ECO:0000256" key="1">
    <source>
        <dbReference type="ARBA" id="ARBA00005380"/>
    </source>
</evidence>
<dbReference type="OrthoDB" id="9801219at2"/>
<sequence>MNYTITFNPAIDYLVEVDDFKEGKLNRSNSEAYIIGGKGINVSLLLAELDVSSCALGFIGGFTGDYLRACLDEKGINNHFIEVAGQTRINVKLKGKKETEINGRGPEITKRHYEELYDYLKRELKSEDTVFLSGNLARGMNKDNYWKIAKLCQELKVNFILDSNRELVTACLTYQPFLIKPNRHELAEIFNVSIQTDSEVLTYAKELQKRGAQNILISMGEDGAILLTSEGKVFRASAAKGKMINSVGAGDSMLAGFMAEYQSSRSLEEALRLGSAAGAATAFSLGIAKRQFIESLKEKINIIEMKEE</sequence>
<organism evidence="11 12">
    <name type="scientific">Facklamia miroungae</name>
    <dbReference type="NCBI Taxonomy" id="120956"/>
    <lineage>
        <taxon>Bacteria</taxon>
        <taxon>Bacillati</taxon>
        <taxon>Bacillota</taxon>
        <taxon>Bacilli</taxon>
        <taxon>Lactobacillales</taxon>
        <taxon>Aerococcaceae</taxon>
        <taxon>Facklamia</taxon>
    </lineage>
</organism>
<evidence type="ECO:0000313" key="11">
    <source>
        <dbReference type="EMBL" id="SDG49012.1"/>
    </source>
</evidence>
<dbReference type="InterPro" id="IPR022463">
    <property type="entry name" value="1-PFruKinase"/>
</dbReference>
<dbReference type="GO" id="GO:0005988">
    <property type="term" value="P:lactose metabolic process"/>
    <property type="evidence" value="ECO:0007669"/>
    <property type="project" value="UniProtKB-KW"/>
</dbReference>
<reference evidence="11 12" key="1">
    <citation type="submission" date="2016-10" db="EMBL/GenBank/DDBJ databases">
        <authorList>
            <person name="de Groot N.N."/>
        </authorList>
    </citation>
    <scope>NUCLEOTIDE SEQUENCE [LARGE SCALE GENOMIC DNA]</scope>
    <source>
        <strain evidence="11 12">ATCC BAA-466</strain>
    </source>
</reference>
<keyword evidence="4 8" id="KW-0547">Nucleotide-binding</keyword>
<dbReference type="NCBIfam" id="TIGR03828">
    <property type="entry name" value="pfkB"/>
    <property type="match status" value="1"/>
</dbReference>
<dbReference type="RefSeq" id="WP_090290365.1">
    <property type="nucleotide sequence ID" value="NZ_FNCK01000011.1"/>
</dbReference>
<evidence type="ECO:0000256" key="6">
    <source>
        <dbReference type="ARBA" id="ARBA00022840"/>
    </source>
</evidence>
<dbReference type="PANTHER" id="PTHR46566:SF1">
    <property type="entry name" value="1-PHOSPHOFRUCTOKINASE"/>
    <property type="match status" value="1"/>
</dbReference>
<dbReference type="InterPro" id="IPR002173">
    <property type="entry name" value="Carboh/pur_kinase_PfkB_CS"/>
</dbReference>
<comment type="catalytic activity">
    <reaction evidence="8">
        <text>D-tagatofuranose 6-phosphate + ATP = D-tagatofuranose 1,6-bisphosphate + ADP + H(+)</text>
        <dbReference type="Rhea" id="RHEA:12420"/>
        <dbReference type="ChEBI" id="CHEBI:15378"/>
        <dbReference type="ChEBI" id="CHEBI:30616"/>
        <dbReference type="ChEBI" id="CHEBI:58694"/>
        <dbReference type="ChEBI" id="CHEBI:58695"/>
        <dbReference type="ChEBI" id="CHEBI:456216"/>
        <dbReference type="EC" id="2.7.1.144"/>
    </reaction>
</comment>
<comment type="catalytic activity">
    <reaction evidence="7 9">
        <text>beta-D-fructose 1-phosphate + ATP = beta-D-fructose 1,6-bisphosphate + ADP + H(+)</text>
        <dbReference type="Rhea" id="RHEA:14213"/>
        <dbReference type="ChEBI" id="CHEBI:15378"/>
        <dbReference type="ChEBI" id="CHEBI:30616"/>
        <dbReference type="ChEBI" id="CHEBI:32966"/>
        <dbReference type="ChEBI" id="CHEBI:138881"/>
        <dbReference type="ChEBI" id="CHEBI:456216"/>
        <dbReference type="EC" id="2.7.1.56"/>
    </reaction>
</comment>
<feature type="domain" description="Carbohydrate kinase PfkB" evidence="10">
    <location>
        <begin position="8"/>
        <end position="286"/>
    </location>
</feature>
<dbReference type="InterPro" id="IPR017583">
    <property type="entry name" value="Tagatose/fructose_Pkinase"/>
</dbReference>
<evidence type="ECO:0000256" key="2">
    <source>
        <dbReference type="ARBA" id="ARBA00022679"/>
    </source>
</evidence>
<dbReference type="InterPro" id="IPR029056">
    <property type="entry name" value="Ribokinase-like"/>
</dbReference>
<name>A0A1G7UN75_9LACT</name>
<comment type="pathway">
    <text evidence="8">Carbohydrate metabolism; D-tagatose 6-phosphate degradation; D-glyceraldehyde 3-phosphate and glycerone phosphate from D-tagatose 6-phosphate: step 1/2.</text>
</comment>
<dbReference type="EC" id="2.7.1.144" evidence="8"/>
<keyword evidence="2 8" id="KW-0808">Transferase</keyword>
<evidence type="ECO:0000313" key="12">
    <source>
        <dbReference type="Proteomes" id="UP000199708"/>
    </source>
</evidence>
<dbReference type="PANTHER" id="PTHR46566">
    <property type="entry name" value="1-PHOSPHOFRUCTOKINASE-RELATED"/>
    <property type="match status" value="1"/>
</dbReference>
<dbReference type="GO" id="GO:0044281">
    <property type="term" value="P:small molecule metabolic process"/>
    <property type="evidence" value="ECO:0007669"/>
    <property type="project" value="UniProtKB-ARBA"/>
</dbReference>
<evidence type="ECO:0000256" key="5">
    <source>
        <dbReference type="ARBA" id="ARBA00022777"/>
    </source>
</evidence>
<evidence type="ECO:0000256" key="9">
    <source>
        <dbReference type="RuleBase" id="RU369061"/>
    </source>
</evidence>
<keyword evidence="6 8" id="KW-0067">ATP-binding</keyword>
<protein>
    <recommendedName>
        <fullName evidence="8">Tagatose-6-phosphate kinase</fullName>
        <ecNumber evidence="8">2.7.1.144</ecNumber>
    </recommendedName>
</protein>
<proteinExistence type="inferred from homology"/>
<keyword evidence="5 9" id="KW-0418">Kinase</keyword>
<keyword evidence="3 8" id="KW-0423">Lactose metabolism</keyword>
<dbReference type="PROSITE" id="PS00584">
    <property type="entry name" value="PFKB_KINASES_2"/>
    <property type="match status" value="1"/>
</dbReference>
<dbReference type="FunFam" id="3.40.1190.20:FF:000001">
    <property type="entry name" value="Phosphofructokinase"/>
    <property type="match status" value="1"/>
</dbReference>
<dbReference type="UniPathway" id="UPA00704">
    <property type="reaction ID" value="UER00715"/>
</dbReference>
<dbReference type="GO" id="GO:0009024">
    <property type="term" value="F:tagatose-6-phosphate kinase activity"/>
    <property type="evidence" value="ECO:0007669"/>
    <property type="project" value="UniProtKB-EC"/>
</dbReference>
<dbReference type="CDD" id="cd01164">
    <property type="entry name" value="FruK_PfkB_like"/>
    <property type="match status" value="1"/>
</dbReference>
<comment type="function">
    <text evidence="9">Catalyzes the ATP-dependent phosphorylation of fructose-l-phosphate to fructose-l,6-bisphosphate.</text>
</comment>
<dbReference type="GO" id="GO:0005829">
    <property type="term" value="C:cytosol"/>
    <property type="evidence" value="ECO:0007669"/>
    <property type="project" value="TreeGrafter"/>
</dbReference>
<dbReference type="GO" id="GO:0008662">
    <property type="term" value="F:1-phosphofructokinase activity"/>
    <property type="evidence" value="ECO:0007669"/>
    <property type="project" value="UniProtKB-UniRule"/>
</dbReference>
<comment type="similarity">
    <text evidence="8">Belongs to the carbohydrate kinase PfkB family. LacC subfamily.</text>
</comment>
<dbReference type="GO" id="GO:0016052">
    <property type="term" value="P:carbohydrate catabolic process"/>
    <property type="evidence" value="ECO:0007669"/>
    <property type="project" value="UniProtKB-ARBA"/>
</dbReference>
<dbReference type="Gene3D" id="3.40.1190.20">
    <property type="match status" value="1"/>
</dbReference>
<dbReference type="Proteomes" id="UP000199708">
    <property type="component" value="Unassembled WGS sequence"/>
</dbReference>
<dbReference type="InterPro" id="IPR011611">
    <property type="entry name" value="PfkB_dom"/>
</dbReference>
<dbReference type="AlphaFoldDB" id="A0A1G7UN75"/>
<dbReference type="GO" id="GO:2001059">
    <property type="term" value="P:D-tagatose 6-phosphate catabolic process"/>
    <property type="evidence" value="ECO:0007669"/>
    <property type="project" value="UniProtKB-UniPathway"/>
</dbReference>
<evidence type="ECO:0000256" key="4">
    <source>
        <dbReference type="ARBA" id="ARBA00022741"/>
    </source>
</evidence>
<dbReference type="GO" id="GO:0005524">
    <property type="term" value="F:ATP binding"/>
    <property type="evidence" value="ECO:0007669"/>
    <property type="project" value="UniProtKB-UniRule"/>
</dbReference>
<dbReference type="SUPFAM" id="SSF53613">
    <property type="entry name" value="Ribokinase-like"/>
    <property type="match status" value="1"/>
</dbReference>